<protein>
    <submittedName>
        <fullName evidence="1">Sigma-70 family RNA polymerase sigma factor</fullName>
    </submittedName>
</protein>
<dbReference type="SUPFAM" id="SSF88659">
    <property type="entry name" value="Sigma3 and sigma4 domains of RNA polymerase sigma factors"/>
    <property type="match status" value="1"/>
</dbReference>
<evidence type="ECO:0000313" key="2">
    <source>
        <dbReference type="Proteomes" id="UP000664417"/>
    </source>
</evidence>
<dbReference type="InterPro" id="IPR013324">
    <property type="entry name" value="RNA_pol_sigma_r3/r4-like"/>
</dbReference>
<proteinExistence type="predicted"/>
<accession>A0A8J7U4V6</accession>
<name>A0A8J7U4V6_9BACT</name>
<reference evidence="1" key="1">
    <citation type="submission" date="2021-03" db="EMBL/GenBank/DDBJ databases">
        <authorList>
            <person name="Wang G."/>
        </authorList>
    </citation>
    <scope>NUCLEOTIDE SEQUENCE</scope>
    <source>
        <strain evidence="1">KCTC 12899</strain>
    </source>
</reference>
<comment type="caution">
    <text evidence="1">The sequence shown here is derived from an EMBL/GenBank/DDBJ whole genome shotgun (WGS) entry which is preliminary data.</text>
</comment>
<keyword evidence="2" id="KW-1185">Reference proteome</keyword>
<dbReference type="AlphaFoldDB" id="A0A8J7U4V6"/>
<dbReference type="EMBL" id="JAFREP010000028">
    <property type="protein sequence ID" value="MBO1321858.1"/>
    <property type="molecule type" value="Genomic_DNA"/>
</dbReference>
<sequence length="194" mass="22770">MFSQILANHPHDVPEILNWLITFREGRQHSPPSVVFRKTFMACLSGRMLSDDLSLVRKIRFLIYVLFQVDELYRYQELNDQQLPPLERFICKRNEVEDHLLLSLSRPRLRHQYLAILKDFLTELEQEDPKGHDIFLLRFLEGYSLKKVASEVGLTTSGVHYRIEKIHAFRERFKAGILTRYGCEPKFLGGVLGP</sequence>
<dbReference type="RefSeq" id="WP_207861831.1">
    <property type="nucleotide sequence ID" value="NZ_JAFREP010000028.1"/>
</dbReference>
<gene>
    <name evidence="1" type="ORF">J3U88_25485</name>
</gene>
<organism evidence="1 2">
    <name type="scientific">Acanthopleuribacter pedis</name>
    <dbReference type="NCBI Taxonomy" id="442870"/>
    <lineage>
        <taxon>Bacteria</taxon>
        <taxon>Pseudomonadati</taxon>
        <taxon>Acidobacteriota</taxon>
        <taxon>Holophagae</taxon>
        <taxon>Acanthopleuribacterales</taxon>
        <taxon>Acanthopleuribacteraceae</taxon>
        <taxon>Acanthopleuribacter</taxon>
    </lineage>
</organism>
<dbReference type="Proteomes" id="UP000664417">
    <property type="component" value="Unassembled WGS sequence"/>
</dbReference>
<evidence type="ECO:0000313" key="1">
    <source>
        <dbReference type="EMBL" id="MBO1321858.1"/>
    </source>
</evidence>